<evidence type="ECO:0008006" key="3">
    <source>
        <dbReference type="Google" id="ProtNLM"/>
    </source>
</evidence>
<protein>
    <recommendedName>
        <fullName evidence="3">Nuclear transport factor 2 family protein</fullName>
    </recommendedName>
</protein>
<dbReference type="Gene3D" id="3.10.450.50">
    <property type="match status" value="1"/>
</dbReference>
<organism evidence="1 2">
    <name type="scientific">Niabella digestorum</name>
    <dbReference type="NCBI Taxonomy" id="3117701"/>
    <lineage>
        <taxon>Bacteria</taxon>
        <taxon>Pseudomonadati</taxon>
        <taxon>Bacteroidota</taxon>
        <taxon>Chitinophagia</taxon>
        <taxon>Chitinophagales</taxon>
        <taxon>Chitinophagaceae</taxon>
        <taxon>Niabella</taxon>
    </lineage>
</organism>
<sequence length="133" mass="14917">MTSQEVIPQSIFTAKTKTMEKAAIARSFSTGNFKPCYPYLSDATVWDTPGQQTLKGASEIVPFCEKIRDYFDSITTDFRILHVLENDNSVVVNGTATFIREDVVISEVASCDIYIFNEDNTIASLYSYCVKTK</sequence>
<dbReference type="InterPro" id="IPR032710">
    <property type="entry name" value="NTF2-like_dom_sf"/>
</dbReference>
<keyword evidence="2" id="KW-1185">Reference proteome</keyword>
<reference evidence="1 2" key="1">
    <citation type="submission" date="2024-01" db="EMBL/GenBank/DDBJ databases">
        <title>Niabella digestum sp. nov., isolated from waste digestion system.</title>
        <authorList>
            <person name="Zhang L."/>
        </authorList>
    </citation>
    <scope>NUCLEOTIDE SEQUENCE [LARGE SCALE GENOMIC DNA]</scope>
    <source>
        <strain evidence="1 2">A18</strain>
    </source>
</reference>
<name>A0ABU7RI03_9BACT</name>
<dbReference type="EMBL" id="JAZGLY010000005">
    <property type="protein sequence ID" value="MEE6187633.1"/>
    <property type="molecule type" value="Genomic_DNA"/>
</dbReference>
<evidence type="ECO:0000313" key="2">
    <source>
        <dbReference type="Proteomes" id="UP001357452"/>
    </source>
</evidence>
<dbReference type="Proteomes" id="UP001357452">
    <property type="component" value="Unassembled WGS sequence"/>
</dbReference>
<proteinExistence type="predicted"/>
<dbReference type="SUPFAM" id="SSF54427">
    <property type="entry name" value="NTF2-like"/>
    <property type="match status" value="1"/>
</dbReference>
<comment type="caution">
    <text evidence="1">The sequence shown here is derived from an EMBL/GenBank/DDBJ whole genome shotgun (WGS) entry which is preliminary data.</text>
</comment>
<dbReference type="RefSeq" id="WP_330975041.1">
    <property type="nucleotide sequence ID" value="NZ_JAZGLY010000005.1"/>
</dbReference>
<evidence type="ECO:0000313" key="1">
    <source>
        <dbReference type="EMBL" id="MEE6187633.1"/>
    </source>
</evidence>
<gene>
    <name evidence="1" type="ORF">V2H41_10140</name>
</gene>
<accession>A0ABU7RI03</accession>